<protein>
    <submittedName>
        <fullName evidence="2">DDE_Tnp_1 domain-containing protein</fullName>
    </submittedName>
</protein>
<dbReference type="AlphaFoldDB" id="A0A1I7Z0X4"/>
<keyword evidence="1" id="KW-1185">Reference proteome</keyword>
<reference evidence="2" key="1">
    <citation type="submission" date="2016-11" db="UniProtKB">
        <authorList>
            <consortium name="WormBaseParasite"/>
        </authorList>
    </citation>
    <scope>IDENTIFICATION</scope>
</reference>
<dbReference type="WBParaSite" id="L893_g21693.t1">
    <property type="protein sequence ID" value="L893_g21693.t1"/>
    <property type="gene ID" value="L893_g21693"/>
</dbReference>
<evidence type="ECO:0000313" key="2">
    <source>
        <dbReference type="WBParaSite" id="L893_g21693.t1"/>
    </source>
</evidence>
<dbReference type="Proteomes" id="UP000095287">
    <property type="component" value="Unplaced"/>
</dbReference>
<evidence type="ECO:0000313" key="1">
    <source>
        <dbReference type="Proteomes" id="UP000095287"/>
    </source>
</evidence>
<organism evidence="1 2">
    <name type="scientific">Steinernema glaseri</name>
    <dbReference type="NCBI Taxonomy" id="37863"/>
    <lineage>
        <taxon>Eukaryota</taxon>
        <taxon>Metazoa</taxon>
        <taxon>Ecdysozoa</taxon>
        <taxon>Nematoda</taxon>
        <taxon>Chromadorea</taxon>
        <taxon>Rhabditida</taxon>
        <taxon>Tylenchina</taxon>
        <taxon>Panagrolaimomorpha</taxon>
        <taxon>Strongyloidoidea</taxon>
        <taxon>Steinernematidae</taxon>
        <taxon>Steinernema</taxon>
    </lineage>
</organism>
<accession>A0A1I7Z0X4</accession>
<proteinExistence type="predicted"/>
<name>A0A1I7Z0X4_9BILA</name>
<sequence length="129" mass="15176">MVACKVFNYDYDGPVLRRSAVDALMERFVSIDGGYFCLDRTFSEEQLKKLFEKCMMANKKVWVRVLSEHPMKVFDSTGPIDYNKYYSESKVIKEGEEVRFANEDKDELELRVCCSLEWKWCKAGRKQSI</sequence>